<feature type="region of interest" description="Disordered" evidence="2">
    <location>
        <begin position="1"/>
        <end position="86"/>
    </location>
</feature>
<proteinExistence type="predicted"/>
<accession>A0A0L0SX99</accession>
<evidence type="ECO:0000256" key="1">
    <source>
        <dbReference type="SAM" id="Coils"/>
    </source>
</evidence>
<feature type="compositionally biased region" description="Basic and acidic residues" evidence="2">
    <location>
        <begin position="1"/>
        <end position="11"/>
    </location>
</feature>
<keyword evidence="4" id="KW-1185">Reference proteome</keyword>
<organism evidence="3 4">
    <name type="scientific">Allomyces macrogynus (strain ATCC 38327)</name>
    <name type="common">Allomyces javanicus var. macrogynus</name>
    <dbReference type="NCBI Taxonomy" id="578462"/>
    <lineage>
        <taxon>Eukaryota</taxon>
        <taxon>Fungi</taxon>
        <taxon>Fungi incertae sedis</taxon>
        <taxon>Blastocladiomycota</taxon>
        <taxon>Blastocladiomycetes</taxon>
        <taxon>Blastocladiales</taxon>
        <taxon>Blastocladiaceae</taxon>
        <taxon>Allomyces</taxon>
    </lineage>
</organism>
<reference evidence="4" key="2">
    <citation type="submission" date="2009-11" db="EMBL/GenBank/DDBJ databases">
        <title>The Genome Sequence of Allomyces macrogynus strain ATCC 38327.</title>
        <authorList>
            <consortium name="The Broad Institute Genome Sequencing Platform"/>
            <person name="Russ C."/>
            <person name="Cuomo C."/>
            <person name="Shea T."/>
            <person name="Young S.K."/>
            <person name="Zeng Q."/>
            <person name="Koehrsen M."/>
            <person name="Haas B."/>
            <person name="Borodovsky M."/>
            <person name="Guigo R."/>
            <person name="Alvarado L."/>
            <person name="Berlin A."/>
            <person name="Borenstein D."/>
            <person name="Chen Z."/>
            <person name="Engels R."/>
            <person name="Freedman E."/>
            <person name="Gellesch M."/>
            <person name="Goldberg J."/>
            <person name="Griggs A."/>
            <person name="Gujja S."/>
            <person name="Heiman D."/>
            <person name="Hepburn T."/>
            <person name="Howarth C."/>
            <person name="Jen D."/>
            <person name="Larson L."/>
            <person name="Lewis B."/>
            <person name="Mehta T."/>
            <person name="Park D."/>
            <person name="Pearson M."/>
            <person name="Roberts A."/>
            <person name="Saif S."/>
            <person name="Shenoy N."/>
            <person name="Sisk P."/>
            <person name="Stolte C."/>
            <person name="Sykes S."/>
            <person name="Walk T."/>
            <person name="White J."/>
            <person name="Yandava C."/>
            <person name="Burger G."/>
            <person name="Gray M.W."/>
            <person name="Holland P.W.H."/>
            <person name="King N."/>
            <person name="Lang F.B.F."/>
            <person name="Roger A.J."/>
            <person name="Ruiz-Trillo I."/>
            <person name="Lander E."/>
            <person name="Nusbaum C."/>
        </authorList>
    </citation>
    <scope>NUCLEOTIDE SEQUENCE [LARGE SCALE GENOMIC DNA]</scope>
    <source>
        <strain evidence="4">ATCC 38327</strain>
    </source>
</reference>
<feature type="compositionally biased region" description="Low complexity" evidence="2">
    <location>
        <begin position="34"/>
        <end position="44"/>
    </location>
</feature>
<sequence>MDVDSSSERGTAHSASTSRRASITDASGPSGEPRTTTRASASGTRSKRSAKSGSSSTESIAVPLTPHETEVESELAAGAKDGMNPKDMYHDLQQRFARLRRQRVRMEDTLNRAEAEISLISIELQAVLDLALETRPDLALEFRVPEGDMVPATCPTDAIMAWEPDQLTSPPAQSRGTANTVPATGILS</sequence>
<dbReference type="Proteomes" id="UP000054350">
    <property type="component" value="Unassembled WGS sequence"/>
</dbReference>
<dbReference type="AlphaFoldDB" id="A0A0L0SX99"/>
<dbReference type="EMBL" id="GG745352">
    <property type="protein sequence ID" value="KNE67132.1"/>
    <property type="molecule type" value="Genomic_DNA"/>
</dbReference>
<dbReference type="OrthoDB" id="10378489at2759"/>
<evidence type="ECO:0000313" key="4">
    <source>
        <dbReference type="Proteomes" id="UP000054350"/>
    </source>
</evidence>
<name>A0A0L0SX99_ALLM3</name>
<feature type="coiled-coil region" evidence="1">
    <location>
        <begin position="89"/>
        <end position="116"/>
    </location>
</feature>
<reference evidence="3 4" key="1">
    <citation type="submission" date="2009-11" db="EMBL/GenBank/DDBJ databases">
        <title>Annotation of Allomyces macrogynus ATCC 38327.</title>
        <authorList>
            <consortium name="The Broad Institute Genome Sequencing Platform"/>
            <person name="Russ C."/>
            <person name="Cuomo C."/>
            <person name="Burger G."/>
            <person name="Gray M.W."/>
            <person name="Holland P.W.H."/>
            <person name="King N."/>
            <person name="Lang F.B.F."/>
            <person name="Roger A.J."/>
            <person name="Ruiz-Trillo I."/>
            <person name="Young S.K."/>
            <person name="Zeng Q."/>
            <person name="Gargeya S."/>
            <person name="Fitzgerald M."/>
            <person name="Haas B."/>
            <person name="Abouelleil A."/>
            <person name="Alvarado L."/>
            <person name="Arachchi H.M."/>
            <person name="Berlin A."/>
            <person name="Chapman S.B."/>
            <person name="Gearin G."/>
            <person name="Goldberg J."/>
            <person name="Griggs A."/>
            <person name="Gujja S."/>
            <person name="Hansen M."/>
            <person name="Heiman D."/>
            <person name="Howarth C."/>
            <person name="Larimer J."/>
            <person name="Lui A."/>
            <person name="MacDonald P.J.P."/>
            <person name="McCowen C."/>
            <person name="Montmayeur A."/>
            <person name="Murphy C."/>
            <person name="Neiman D."/>
            <person name="Pearson M."/>
            <person name="Priest M."/>
            <person name="Roberts A."/>
            <person name="Saif S."/>
            <person name="Shea T."/>
            <person name="Sisk P."/>
            <person name="Stolte C."/>
            <person name="Sykes S."/>
            <person name="Wortman J."/>
            <person name="Nusbaum C."/>
            <person name="Birren B."/>
        </authorList>
    </citation>
    <scope>NUCLEOTIDE SEQUENCE [LARGE SCALE GENOMIC DNA]</scope>
    <source>
        <strain evidence="3 4">ATCC 38327</strain>
    </source>
</reference>
<gene>
    <name evidence="3" type="ORF">AMAG_12205</name>
</gene>
<dbReference type="VEuPathDB" id="FungiDB:AMAG_12205"/>
<feature type="compositionally biased region" description="Low complexity" evidence="2">
    <location>
        <begin position="12"/>
        <end position="27"/>
    </location>
</feature>
<keyword evidence="1" id="KW-0175">Coiled coil</keyword>
<feature type="region of interest" description="Disordered" evidence="2">
    <location>
        <begin position="166"/>
        <end position="188"/>
    </location>
</feature>
<evidence type="ECO:0000256" key="2">
    <source>
        <dbReference type="SAM" id="MobiDB-lite"/>
    </source>
</evidence>
<evidence type="ECO:0000313" key="3">
    <source>
        <dbReference type="EMBL" id="KNE67132.1"/>
    </source>
</evidence>
<protein>
    <submittedName>
        <fullName evidence="3">Uncharacterized protein</fullName>
    </submittedName>
</protein>